<dbReference type="InterPro" id="IPR014752">
    <property type="entry name" value="Arrestin-like_C"/>
</dbReference>
<evidence type="ECO:0000259" key="2">
    <source>
        <dbReference type="Pfam" id="PF00339"/>
    </source>
</evidence>
<organism evidence="3 4">
    <name type="scientific">Kipferlia bialata</name>
    <dbReference type="NCBI Taxonomy" id="797122"/>
    <lineage>
        <taxon>Eukaryota</taxon>
        <taxon>Metamonada</taxon>
        <taxon>Carpediemonas-like organisms</taxon>
        <taxon>Kipferlia</taxon>
    </lineage>
</organism>
<reference evidence="3 4" key="1">
    <citation type="journal article" date="2018" name="PLoS ONE">
        <title>The draft genome of Kipferlia bialata reveals reductive genome evolution in fornicate parasites.</title>
        <authorList>
            <person name="Tanifuji G."/>
            <person name="Takabayashi S."/>
            <person name="Kume K."/>
            <person name="Takagi M."/>
            <person name="Nakayama T."/>
            <person name="Kamikawa R."/>
            <person name="Inagaki Y."/>
            <person name="Hashimoto T."/>
        </authorList>
    </citation>
    <scope>NUCLEOTIDE SEQUENCE [LARGE SCALE GENOMIC DNA]</scope>
    <source>
        <strain evidence="3">NY0173</strain>
    </source>
</reference>
<accession>A0A9K3GH51</accession>
<comment type="caution">
    <text evidence="3">The sequence shown here is derived from an EMBL/GenBank/DDBJ whole genome shotgun (WGS) entry which is preliminary data.</text>
</comment>
<sequence length="472" mass="51657">MGIFTADGDLSVQWDREIPLYWPGERVHGTATFTPKHDMYVTSITMGIVGMEHCHYSSDNQSQTNIHAILRQEQTASLINHQMQMGNGFHFPFDFTLPPNLPWSQRYNDHILPKNGRSIVTAATSNGVMYCLVMNVESRQGKYEKLGAPFYVTPPPGGRYTPLPMDPARPGHPLPMSAHVESTPCCSKRGLVNLTGSVPCLVTSPSRGTQVSLHIENVGEKPVTLVKWELRYHILRRFQSTYSATHQCSGGIHGIKGVCVLKEPIQGMGGETKTPLLIDIRPDSPEHRDPDNSTIKGYDQLGEYAWEKEFLTLPAQDYRKIDTTSQGEITQIYMRNTYVRISTDVQGCGSAKLDLPLHFVTNAALDAAPVPCAPMADIDTHIGTYSSATTSTHTASTEVCCGNGPTTSSTSTYNVASTASTDGVPTMSYQYSATTSNPSAADQAFTYQYNTTPQDTGAEDGGPPPLNYMYGQ</sequence>
<feature type="domain" description="Arrestin-like N-terminal" evidence="2">
    <location>
        <begin position="11"/>
        <end position="105"/>
    </location>
</feature>
<dbReference type="InterPro" id="IPR011021">
    <property type="entry name" value="Arrestin-like_N"/>
</dbReference>
<dbReference type="Pfam" id="PF00339">
    <property type="entry name" value="Arrestin_N"/>
    <property type="match status" value="1"/>
</dbReference>
<dbReference type="Proteomes" id="UP000265618">
    <property type="component" value="Unassembled WGS sequence"/>
</dbReference>
<dbReference type="AlphaFoldDB" id="A0A9K3GH51"/>
<evidence type="ECO:0000256" key="1">
    <source>
        <dbReference type="SAM" id="MobiDB-lite"/>
    </source>
</evidence>
<feature type="region of interest" description="Disordered" evidence="1">
    <location>
        <begin position="451"/>
        <end position="472"/>
    </location>
</feature>
<protein>
    <recommendedName>
        <fullName evidence="2">Arrestin-like N-terminal domain-containing protein</fullName>
    </recommendedName>
</protein>
<dbReference type="Gene3D" id="2.60.40.640">
    <property type="match status" value="1"/>
</dbReference>
<name>A0A9K3GH51_9EUKA</name>
<gene>
    <name evidence="3" type="ORF">KIPB_003346</name>
</gene>
<evidence type="ECO:0000313" key="3">
    <source>
        <dbReference type="EMBL" id="GIQ82245.1"/>
    </source>
</evidence>
<dbReference type="InterPro" id="IPR014756">
    <property type="entry name" value="Ig_E-set"/>
</dbReference>
<proteinExistence type="predicted"/>
<evidence type="ECO:0000313" key="4">
    <source>
        <dbReference type="Proteomes" id="UP000265618"/>
    </source>
</evidence>
<dbReference type="EMBL" id="BDIP01000634">
    <property type="protein sequence ID" value="GIQ82245.1"/>
    <property type="molecule type" value="Genomic_DNA"/>
</dbReference>
<keyword evidence="4" id="KW-1185">Reference proteome</keyword>
<dbReference type="OrthoDB" id="2333384at2759"/>
<dbReference type="SUPFAM" id="SSF81296">
    <property type="entry name" value="E set domains"/>
    <property type="match status" value="1"/>
</dbReference>